<protein>
    <recommendedName>
        <fullName evidence="5">RecF/RecN/SMC N-terminal domain-containing protein</fullName>
    </recommendedName>
</protein>
<dbReference type="AlphaFoldDB" id="A0A250XE03"/>
<accession>A0A250XE03</accession>
<feature type="coiled-coil region" evidence="1">
    <location>
        <begin position="381"/>
        <end position="491"/>
    </location>
</feature>
<feature type="region of interest" description="Disordered" evidence="2">
    <location>
        <begin position="712"/>
        <end position="746"/>
    </location>
</feature>
<evidence type="ECO:0000313" key="3">
    <source>
        <dbReference type="EMBL" id="GAX81139.1"/>
    </source>
</evidence>
<feature type="non-terminal residue" evidence="3">
    <location>
        <position position="1"/>
    </location>
</feature>
<keyword evidence="1" id="KW-0175">Coiled coil</keyword>
<dbReference type="SUPFAM" id="SSF52540">
    <property type="entry name" value="P-loop containing nucleoside triphosphate hydrolases"/>
    <property type="match status" value="1"/>
</dbReference>
<organism evidence="3 4">
    <name type="scientific">Chlamydomonas eustigma</name>
    <dbReference type="NCBI Taxonomy" id="1157962"/>
    <lineage>
        <taxon>Eukaryota</taxon>
        <taxon>Viridiplantae</taxon>
        <taxon>Chlorophyta</taxon>
        <taxon>core chlorophytes</taxon>
        <taxon>Chlorophyceae</taxon>
        <taxon>CS clade</taxon>
        <taxon>Chlamydomonadales</taxon>
        <taxon>Chlamydomonadaceae</taxon>
        <taxon>Chlamydomonas</taxon>
    </lineage>
</organism>
<evidence type="ECO:0000256" key="2">
    <source>
        <dbReference type="SAM" id="MobiDB-lite"/>
    </source>
</evidence>
<sequence>WPERCDTYPGVFYGQNDVTAILEADDASFKKLLGRVVEMEVWEEAQESIRKERLQLSKQASAVDGAVTALKDQLPAALKEMETVQRQEQQWREEQQTALAAATAERDAALKKADGLTGPLSQSDQSLHLALGVLPGWMLKAQQQFEASSRPSIEEEQPPPPASVPLPDILRTGSGSGVSSATAHPTWTVQQPSLAGGDARVGNRVGGNVNTKAGLWASVEQQQWYLDLQQERLEVEQHHQQWMVQQRQDMETSFEPIKLKHNEAVNAAESAVQQQQLVVSDLKARVALTSGQLQKAKLGLKNAQKASLGLQHSHQGMHKEVSADHDIKAYIASSSKANGTATKTPVEDEVEGSTLVISASEPAAAAVRPVVCDACLQEINAEQLERKIEQMQEELQQLIKSNKVAEDKHMAMELERVRAVAALQMAVENHQSQMAEASALEQKRVHATLQDLRQREVNGRARAEEEWMELQSQLQRQREEWEARRSQALAAWRKEEEEAKRQWQQQQQSAAIARAERLSKLQAAQSLQGDLALAQRQLMLAVQSINELRLRHPELSEKMALPIGDPNNHQPPAVSEQLILTREEQKEALLRYNKEVQSVGAGVRGLESALLRFKQFSERCKVLARGENPFTRQLQSVETRLSKLQHSISEQQKVQQLQRQQIQNFEEVEKALGRGGIPSFVLEGVLGELQARTATFLEQLSDSMVLELSATTPGVSRGGKSLPTVSKRGGSSSAADGSSSSSSSRDKEEIFKVVKVRVKEQMIPRSLSQLSGGERRRVALALALGFADLLRCRGRLSSNILVLDEVLQQLDGEGCSRLADVLRGLPHDSILVVGQANSYVTQVFDVMDVVVKRDGSSHIISA</sequence>
<evidence type="ECO:0008006" key="5">
    <source>
        <dbReference type="Google" id="ProtNLM"/>
    </source>
</evidence>
<feature type="coiled-coil region" evidence="1">
    <location>
        <begin position="67"/>
        <end position="112"/>
    </location>
</feature>
<dbReference type="PANTHER" id="PTHR32114">
    <property type="entry name" value="ABC TRANSPORTER ABCH.3"/>
    <property type="match status" value="1"/>
</dbReference>
<name>A0A250XE03_9CHLO</name>
<gene>
    <name evidence="3" type="ORF">CEUSTIGMA_g8573.t1</name>
</gene>
<keyword evidence="4" id="KW-1185">Reference proteome</keyword>
<evidence type="ECO:0000256" key="1">
    <source>
        <dbReference type="SAM" id="Coils"/>
    </source>
</evidence>
<feature type="region of interest" description="Disordered" evidence="2">
    <location>
        <begin position="145"/>
        <end position="167"/>
    </location>
</feature>
<feature type="compositionally biased region" description="Low complexity" evidence="2">
    <location>
        <begin position="726"/>
        <end position="743"/>
    </location>
</feature>
<dbReference type="Proteomes" id="UP000232323">
    <property type="component" value="Unassembled WGS sequence"/>
</dbReference>
<dbReference type="Pfam" id="PF13558">
    <property type="entry name" value="SbcC_Walker_B"/>
    <property type="match status" value="1"/>
</dbReference>
<dbReference type="EMBL" id="BEGY01000061">
    <property type="protein sequence ID" value="GAX81139.1"/>
    <property type="molecule type" value="Genomic_DNA"/>
</dbReference>
<dbReference type="PANTHER" id="PTHR32114:SF2">
    <property type="entry name" value="ABC TRANSPORTER ABCH.3"/>
    <property type="match status" value="1"/>
</dbReference>
<comment type="caution">
    <text evidence="3">The sequence shown here is derived from an EMBL/GenBank/DDBJ whole genome shotgun (WGS) entry which is preliminary data.</text>
</comment>
<reference evidence="3 4" key="1">
    <citation type="submission" date="2017-08" db="EMBL/GenBank/DDBJ databases">
        <title>Acidophilic green algal genome provides insights into adaptation to an acidic environment.</title>
        <authorList>
            <person name="Hirooka S."/>
            <person name="Hirose Y."/>
            <person name="Kanesaki Y."/>
            <person name="Higuchi S."/>
            <person name="Fujiwara T."/>
            <person name="Onuma R."/>
            <person name="Era A."/>
            <person name="Ohbayashi R."/>
            <person name="Uzuka A."/>
            <person name="Nozaki H."/>
            <person name="Yoshikawa H."/>
            <person name="Miyagishima S.Y."/>
        </authorList>
    </citation>
    <scope>NUCLEOTIDE SEQUENCE [LARGE SCALE GENOMIC DNA]</scope>
    <source>
        <strain evidence="3 4">NIES-2499</strain>
    </source>
</reference>
<dbReference type="Gene3D" id="3.40.50.300">
    <property type="entry name" value="P-loop containing nucleotide triphosphate hydrolases"/>
    <property type="match status" value="2"/>
</dbReference>
<evidence type="ECO:0000313" key="4">
    <source>
        <dbReference type="Proteomes" id="UP000232323"/>
    </source>
</evidence>
<dbReference type="InterPro" id="IPR027417">
    <property type="entry name" value="P-loop_NTPase"/>
</dbReference>
<dbReference type="OrthoDB" id="18797at2759"/>
<proteinExistence type="predicted"/>